<feature type="compositionally biased region" description="Gly residues" evidence="1">
    <location>
        <begin position="1201"/>
        <end position="1211"/>
    </location>
</feature>
<feature type="compositionally biased region" description="Basic and acidic residues" evidence="1">
    <location>
        <begin position="122"/>
        <end position="144"/>
    </location>
</feature>
<feature type="region of interest" description="Disordered" evidence="1">
    <location>
        <begin position="2139"/>
        <end position="2183"/>
    </location>
</feature>
<feature type="region of interest" description="Disordered" evidence="1">
    <location>
        <begin position="1044"/>
        <end position="1807"/>
    </location>
</feature>
<dbReference type="InterPro" id="IPR038209">
    <property type="entry name" value="CKK_dom_sf"/>
</dbReference>
<name>A0A0G4F6Z4_9ALVE</name>
<feature type="compositionally biased region" description="Basic and acidic residues" evidence="1">
    <location>
        <begin position="1750"/>
        <end position="1763"/>
    </location>
</feature>
<feature type="compositionally biased region" description="Basic residues" evidence="1">
    <location>
        <begin position="273"/>
        <end position="288"/>
    </location>
</feature>
<feature type="compositionally biased region" description="Basic and acidic residues" evidence="1">
    <location>
        <begin position="1256"/>
        <end position="1267"/>
    </location>
</feature>
<feature type="compositionally biased region" description="Basic and acidic residues" evidence="1">
    <location>
        <begin position="388"/>
        <end position="409"/>
    </location>
</feature>
<feature type="compositionally biased region" description="Basic and acidic residues" evidence="1">
    <location>
        <begin position="959"/>
        <end position="970"/>
    </location>
</feature>
<feature type="compositionally biased region" description="Polar residues" evidence="1">
    <location>
        <begin position="214"/>
        <end position="235"/>
    </location>
</feature>
<feature type="compositionally biased region" description="Pro residues" evidence="1">
    <location>
        <begin position="1126"/>
        <end position="1136"/>
    </location>
</feature>
<accession>A0A0G4F6Z4</accession>
<feature type="region of interest" description="Disordered" evidence="1">
    <location>
        <begin position="1982"/>
        <end position="2034"/>
    </location>
</feature>
<feature type="compositionally biased region" description="Polar residues" evidence="1">
    <location>
        <begin position="2080"/>
        <end position="2089"/>
    </location>
</feature>
<feature type="region of interest" description="Disordered" evidence="1">
    <location>
        <begin position="2242"/>
        <end position="2361"/>
    </location>
</feature>
<feature type="compositionally biased region" description="Polar residues" evidence="1">
    <location>
        <begin position="1712"/>
        <end position="1728"/>
    </location>
</feature>
<feature type="region of interest" description="Disordered" evidence="1">
    <location>
        <begin position="1821"/>
        <end position="1928"/>
    </location>
</feature>
<evidence type="ECO:0000313" key="2">
    <source>
        <dbReference type="EMBL" id="CEM08338.1"/>
    </source>
</evidence>
<feature type="compositionally biased region" description="Low complexity" evidence="1">
    <location>
        <begin position="1503"/>
        <end position="1520"/>
    </location>
</feature>
<proteinExistence type="predicted"/>
<feature type="compositionally biased region" description="Acidic residues" evidence="1">
    <location>
        <begin position="1277"/>
        <end position="1299"/>
    </location>
</feature>
<feature type="region of interest" description="Disordered" evidence="1">
    <location>
        <begin position="2195"/>
        <end position="2214"/>
    </location>
</feature>
<feature type="compositionally biased region" description="Basic and acidic residues" evidence="1">
    <location>
        <begin position="912"/>
        <end position="923"/>
    </location>
</feature>
<feature type="region of interest" description="Disordered" evidence="1">
    <location>
        <begin position="782"/>
        <end position="1024"/>
    </location>
</feature>
<feature type="compositionally biased region" description="Basic residues" evidence="1">
    <location>
        <begin position="255"/>
        <end position="265"/>
    </location>
</feature>
<feature type="compositionally biased region" description="Polar residues" evidence="1">
    <location>
        <begin position="74"/>
        <end position="83"/>
    </location>
</feature>
<feature type="compositionally biased region" description="Low complexity" evidence="1">
    <location>
        <begin position="1671"/>
        <end position="1687"/>
    </location>
</feature>
<feature type="compositionally biased region" description="Polar residues" evidence="1">
    <location>
        <begin position="1220"/>
        <end position="1233"/>
    </location>
</feature>
<feature type="compositionally biased region" description="Low complexity" evidence="1">
    <location>
        <begin position="442"/>
        <end position="462"/>
    </location>
</feature>
<feature type="compositionally biased region" description="Basic and acidic residues" evidence="1">
    <location>
        <begin position="1324"/>
        <end position="1352"/>
    </location>
</feature>
<feature type="region of interest" description="Disordered" evidence="1">
    <location>
        <begin position="576"/>
        <end position="614"/>
    </location>
</feature>
<feature type="compositionally biased region" description="Basic and acidic residues" evidence="1">
    <location>
        <begin position="631"/>
        <end position="667"/>
    </location>
</feature>
<feature type="compositionally biased region" description="Basic and acidic residues" evidence="1">
    <location>
        <begin position="1629"/>
        <end position="1653"/>
    </location>
</feature>
<feature type="compositionally biased region" description="Pro residues" evidence="1">
    <location>
        <begin position="531"/>
        <end position="540"/>
    </location>
</feature>
<feature type="region of interest" description="Disordered" evidence="1">
    <location>
        <begin position="1"/>
        <end position="237"/>
    </location>
</feature>
<feature type="compositionally biased region" description="Basic and acidic residues" evidence="1">
    <location>
        <begin position="978"/>
        <end position="991"/>
    </location>
</feature>
<sequence length="2476" mass="264690">MRSAVQNYRETQRSQEGARRTSLPKPNVTGQPNERFAQRKQHTPADSKPTAPLHTLKTDRPLSTDNAPGLGPSDPSNVGNKPWSNDLRGLRKTAAVDTAHGAPRLSYRNSKPHTPQDLPLHLPEKQVRNPKQRDRKTYEREKEPPSPSQHNRISLRITSPRDLSEGQYTHRHLTVSVSRSRSPSPTARRKQQLLSEVHTDTDSPERSVYRSPHNHTYTSADCVSSHTPPTHSPHANNEEPIYIVLPGALEDGIKRQAKATHSHARRQADSHSTRRRRGRRRERGHHPVSSRSVSSGAFHSRAVDAFWEDVGPIPSLTYLSLRLGDNGELPRDTTQTETEVPIAPPIPKIEEVPPESPSKRKTLVAGSLPPHPSEKQRKKVIKGTGARDTQRAGEEEGERSVREDREKLPCKRSATSPSLKSPCPLSGSEALQSPGGPLASQPVRVTPSPSSVPLSSSLPPNLKLAFDPPPPQTVEEAERELREEFLTPLSTARDHNPLNAEKEKEKERARPPPAPFPVTTEEGIPLSLHTHPPPHAPFPPRARSLSVGRIMRLDSSSLSSSSHVLCPLSSLPQRRHFSTGNAPPLLVPFECQEGDRGPLHPHTAGDAGAPSDPFARIPAFASLLAAARVSPPKDKEQGSSKQKETDIGVSKSKPEDKDRDQQEEKGKGRPLTAEKSVAEDCETGTERQKESKKEKPTQAPTPRPPAEAEETDLQALSRKVGLLHDLIGRLFQAEGEGGDSADASLQMVAQTGGPDSPDGSKAPSASLLGALSQGLRLPLQKPCRGRQMEAPTDATPSMSVRGNEGMMEVIGTSPLSGEVQGKERDEPREGQRLSADSTLPPVSPYLPGLLSPAEAQGLGDAEGGASASASAASAGGSSSLMRARGGPFASPASFPLGVFSREEEELFISGTDGERDRERERRAFPGLQGSFQTAQSPSPSPSLSGQKSASSSSSPKAQKGRDAQKGRVRDGSASLSTPRKEAGGEGDKRATSPESPLLQALTAPSRDRSRGRGDCSDATAPLSVSVGVSAHNTLKNTTSANFCSQQQTLPGHFQGGQLEVMERERETETEGEQQASLVQIQKEMGDESGREGNSLGGHSLSGATKQKGSGPSPSQSPRPFDSGPHAPLPKLTPPESPAGGVVGGIQERSEDREGRGRSLSPSPKTQSRRNPGKGTSPSPSANGTNDAAGGGGGRECESEGDGSGWGPGGDRGAVRRTGAGPSNGTQKASQQTRRTQKGKDGKGDPGVLGADDAEAEDRGSYDDRSDIEWLEALIGAEEAEDDSEEGEIEEEIEGEEEEGLHDTDEAPTLPPPSLVGRPSPSSSNEDRERDRDGDRVRRRDKERGIRERDSEGIVKPSSPTRGKGEEGRGGPKGSGEDPGFLSNHSTEGSADRVLGKGREKKDKGPSRWERGEKLVAQMKSAQERRLSALGLLSKDRKKEGRGAGKKKGKKKKKLQKEKGEDDLMVSKTNEATEGPDGPQRSSAAALPQTRGRRSNRPSGGGQPSSSSSSSSSSSFFSDHSFGSDEDGSDQGQVDDFSTHSENQTRSGASSVVSPLPSPDAMVSQHNDCDKWDDPPGSLPDEDHSLSLLPAPAAAGVSGDNPYPSSSPSMVKGRTDVHTGNARRNLPQQAEREPESHPNRRQRDRDSKGARDGDGSITKPANRKKCQCPYCGSAAGSSPSPNPFNSSPFPHPVTAPPGDASVSPNASRPPPHTQQKPSAVSPTPSQANHPTAHPETRAGFPPRVSASHSHSPKDHPGTTIKKDKEDEEELPAAPPCPHPTPSSCAVITQTHTQNVQSGTTPLPNPSTISSTLQTLLKQVENESAAIEQKKHRQPLPLQPGERHSGPLPLQTAVWGGGADNDQHHQPGASDSPCRLLESFPVPAEKSIPFREGVPPVHAQQAPLPKSRSVSAAQSTRPGRHLGAAPSTLLMRTAPAALPDQSRKGEETLSSKTQSMIEDWRHFILHHGHHPRFRRYMRNVQLRSKRTPPASAARRDQAQSQAGGLSLFSLQTAERGRGREQAGEAVEGRSGSRSLSLSFTPGGCVWTTQEGAQQLQQTVEPGSHTMLPGPSAPVPSTVLPGSFSTPQQRTAPSPPSAVLQNPDPALCSLNTGGFPSVSVSTPPSPVLRMVSHGSVRLHAATGGPTRQNFAQSSNPFAPQTTHTSTGPGCEGQCPVHSIAPTRQPPLTSAINRLGLTAEPPHLLSPPRSPAARPPSPVREDLRLIQMSRSGGAPVHHNDAIATQRPAPEPSRLHPPQSALKYPPPVALSFPSEVTGSPPRNRQPFSHTRSRSRDRDRQRTPPGRPPMPFSAAPPQFPPRVSGASYTPGREREAPSRSRSRTPRPPGAGGRERSSGTRGGTGNNNKALIRTALCRGCLPGEINRKERTRVMAALESSSLKPLDSLLILLKGSLQDFDVHTASLSLGSPFPLRPEDPLSPHPPQCLPHGPTMGARRGATDGRFDFRGLYFFDRDTDTYRLV</sequence>
<feature type="compositionally biased region" description="Low complexity" evidence="1">
    <location>
        <begin position="174"/>
        <end position="186"/>
    </location>
</feature>
<feature type="non-terminal residue" evidence="2">
    <location>
        <position position="2476"/>
    </location>
</feature>
<dbReference type="EMBL" id="CDMZ01000171">
    <property type="protein sequence ID" value="CEM08338.1"/>
    <property type="molecule type" value="Genomic_DNA"/>
</dbReference>
<reference evidence="2" key="1">
    <citation type="submission" date="2014-11" db="EMBL/GenBank/DDBJ databases">
        <authorList>
            <person name="Otto D Thomas"/>
            <person name="Naeem Raeece"/>
        </authorList>
    </citation>
    <scope>NUCLEOTIDE SEQUENCE</scope>
</reference>
<feature type="region of interest" description="Disordered" evidence="1">
    <location>
        <begin position="735"/>
        <end position="767"/>
    </location>
</feature>
<feature type="compositionally biased region" description="Low complexity" evidence="1">
    <location>
        <begin position="1105"/>
        <end position="1119"/>
    </location>
</feature>
<feature type="compositionally biased region" description="Low complexity" evidence="1">
    <location>
        <begin position="1585"/>
        <end position="1594"/>
    </location>
</feature>
<feature type="compositionally biased region" description="Basic and acidic residues" evidence="1">
    <location>
        <begin position="1389"/>
        <end position="1413"/>
    </location>
</feature>
<feature type="region of interest" description="Disordered" evidence="1">
    <location>
        <begin position="628"/>
        <end position="715"/>
    </location>
</feature>
<feature type="compositionally biased region" description="Basic residues" evidence="1">
    <location>
        <begin position="1443"/>
        <end position="1455"/>
    </location>
</feature>
<feature type="compositionally biased region" description="Polar residues" evidence="1">
    <location>
        <begin position="1539"/>
        <end position="1552"/>
    </location>
</feature>
<feature type="compositionally biased region" description="Basic and acidic residues" evidence="1">
    <location>
        <begin position="1147"/>
        <end position="1156"/>
    </location>
</feature>
<feature type="compositionally biased region" description="Low complexity" evidence="1">
    <location>
        <begin position="934"/>
        <end position="957"/>
    </location>
</feature>
<dbReference type="Gene3D" id="3.10.20.360">
    <property type="entry name" value="CKK domain"/>
    <property type="match status" value="1"/>
</dbReference>
<feature type="compositionally biased region" description="Basic and acidic residues" evidence="1">
    <location>
        <begin position="820"/>
        <end position="831"/>
    </location>
</feature>
<feature type="region of interest" description="Disordered" evidence="1">
    <location>
        <begin position="2059"/>
        <end position="2096"/>
    </location>
</feature>
<feature type="compositionally biased region" description="Polar residues" evidence="1">
    <location>
        <begin position="2142"/>
        <end position="2164"/>
    </location>
</feature>
<feature type="compositionally biased region" description="Basic and acidic residues" evidence="1">
    <location>
        <begin position="197"/>
        <end position="208"/>
    </location>
</feature>
<organism evidence="2">
    <name type="scientific">Chromera velia CCMP2878</name>
    <dbReference type="NCBI Taxonomy" id="1169474"/>
    <lineage>
        <taxon>Eukaryota</taxon>
        <taxon>Sar</taxon>
        <taxon>Alveolata</taxon>
        <taxon>Colpodellida</taxon>
        <taxon>Chromeraceae</taxon>
        <taxon>Chromera</taxon>
    </lineage>
</organism>
<feature type="region of interest" description="Disordered" evidence="1">
    <location>
        <begin position="327"/>
        <end position="542"/>
    </location>
</feature>
<protein>
    <submittedName>
        <fullName evidence="2">Uncharacterized protein</fullName>
    </submittedName>
</protein>
<feature type="compositionally biased region" description="Basic and acidic residues" evidence="1">
    <location>
        <begin position="10"/>
        <end position="19"/>
    </location>
</feature>
<feature type="compositionally biased region" description="Basic and acidic residues" evidence="1">
    <location>
        <begin position="1005"/>
        <end position="1015"/>
    </location>
</feature>
<feature type="compositionally biased region" description="Polar residues" evidence="1">
    <location>
        <begin position="1785"/>
        <end position="1807"/>
    </location>
</feature>
<evidence type="ECO:0000256" key="1">
    <source>
        <dbReference type="SAM" id="MobiDB-lite"/>
    </source>
</evidence>
<feature type="compositionally biased region" description="Polar residues" evidence="1">
    <location>
        <begin position="1906"/>
        <end position="1915"/>
    </location>
</feature>
<feature type="compositionally biased region" description="Low complexity" evidence="1">
    <location>
        <begin position="857"/>
        <end position="886"/>
    </location>
</feature>
<feature type="compositionally biased region" description="Basic and acidic residues" evidence="1">
    <location>
        <begin position="492"/>
        <end position="510"/>
    </location>
</feature>
<feature type="compositionally biased region" description="Polar residues" evidence="1">
    <location>
        <begin position="2269"/>
        <end position="2284"/>
    </location>
</feature>
<gene>
    <name evidence="2" type="ORF">Cvel_15550</name>
</gene>
<feature type="compositionally biased region" description="Pro residues" evidence="1">
    <location>
        <begin position="2200"/>
        <end position="2214"/>
    </location>
</feature>
<feature type="compositionally biased region" description="Basic and acidic residues" evidence="1">
    <location>
        <begin position="1433"/>
        <end position="1442"/>
    </location>
</feature>
<feature type="compositionally biased region" description="Basic and acidic residues" evidence="1">
    <location>
        <begin position="684"/>
        <end position="696"/>
    </location>
</feature>
<feature type="region of interest" description="Disordered" evidence="1">
    <location>
        <begin position="255"/>
        <end position="296"/>
    </location>
</feature>